<accession>A0ACB8H055</accession>
<dbReference type="EMBL" id="JAFIQS020000005">
    <property type="protein sequence ID" value="KAH9481216.1"/>
    <property type="molecule type" value="Genomic_DNA"/>
</dbReference>
<organism evidence="1 2">
    <name type="scientific">Psilocybe cubensis</name>
    <name type="common">Psychedelic mushroom</name>
    <name type="synonym">Stropharia cubensis</name>
    <dbReference type="NCBI Taxonomy" id="181762"/>
    <lineage>
        <taxon>Eukaryota</taxon>
        <taxon>Fungi</taxon>
        <taxon>Dikarya</taxon>
        <taxon>Basidiomycota</taxon>
        <taxon>Agaricomycotina</taxon>
        <taxon>Agaricomycetes</taxon>
        <taxon>Agaricomycetidae</taxon>
        <taxon>Agaricales</taxon>
        <taxon>Agaricineae</taxon>
        <taxon>Strophariaceae</taxon>
        <taxon>Psilocybe</taxon>
    </lineage>
</organism>
<reference evidence="1" key="1">
    <citation type="submission" date="2021-10" db="EMBL/GenBank/DDBJ databases">
        <title>Psilocybe cubensis genome.</title>
        <authorList>
            <person name="Mckernan K.J."/>
            <person name="Crawford S."/>
            <person name="Trippe A."/>
            <person name="Kane L.T."/>
            <person name="Mclaughlin S."/>
        </authorList>
    </citation>
    <scope>NUCLEOTIDE SEQUENCE</scope>
    <source>
        <strain evidence="1">MGC-MH-2018</strain>
    </source>
</reference>
<gene>
    <name evidence="1" type="ORF">JR316_0005737</name>
</gene>
<comment type="caution">
    <text evidence="1">The sequence shown here is derived from an EMBL/GenBank/DDBJ whole genome shotgun (WGS) entry which is preliminary data.</text>
</comment>
<dbReference type="Proteomes" id="UP000664032">
    <property type="component" value="Unassembled WGS sequence"/>
</dbReference>
<keyword evidence="2" id="KW-1185">Reference proteome</keyword>
<evidence type="ECO:0000313" key="2">
    <source>
        <dbReference type="Proteomes" id="UP000664032"/>
    </source>
</evidence>
<sequence length="148" mass="17246">MNDRYGFLTEELSLTQRFQERPMDRRTFLHWDHHPPTYLKSWLANVDVRSQIGHVCELKEKGYPQTVYRDRPKSRFLEFDQPSRLLNQFQTTSVILLILDGICALQYIEEQPKPSSPAVHQTLDCSYSIPVALNPNDEQQNADCPGIL</sequence>
<evidence type="ECO:0000313" key="1">
    <source>
        <dbReference type="EMBL" id="KAH9481216.1"/>
    </source>
</evidence>
<protein>
    <submittedName>
        <fullName evidence="1">Uncharacterized protein</fullName>
    </submittedName>
</protein>
<proteinExistence type="predicted"/>
<name>A0ACB8H055_PSICU</name>